<sequence>MKPDKSDMPLIVEADKGHFDSVERNICAAAAAAGRMQTAQSGVLLRYRQPRSATRRRRSLMGEEGRNGQWFPAWAHKRPRR</sequence>
<gene>
    <name evidence="1" type="ORF">EMEDMD4_1080006</name>
</gene>
<accession>A0A508WPI9</accession>
<dbReference type="AlphaFoldDB" id="A0A508WPI9"/>
<dbReference type="EMBL" id="CABFNB010000011">
    <property type="protein sequence ID" value="VTZ59428.1"/>
    <property type="molecule type" value="Genomic_DNA"/>
</dbReference>
<evidence type="ECO:0000313" key="1">
    <source>
        <dbReference type="EMBL" id="VTZ59428.1"/>
    </source>
</evidence>
<name>A0A508WPI9_9HYPH</name>
<protein>
    <submittedName>
        <fullName evidence="1">Uncharacterized protein</fullName>
    </submittedName>
</protein>
<organism evidence="1">
    <name type="scientific">Sinorhizobium medicae</name>
    <dbReference type="NCBI Taxonomy" id="110321"/>
    <lineage>
        <taxon>Bacteria</taxon>
        <taxon>Pseudomonadati</taxon>
        <taxon>Pseudomonadota</taxon>
        <taxon>Alphaproteobacteria</taxon>
        <taxon>Hyphomicrobiales</taxon>
        <taxon>Rhizobiaceae</taxon>
        <taxon>Sinorhizobium/Ensifer group</taxon>
        <taxon>Sinorhizobium</taxon>
    </lineage>
</organism>
<proteinExistence type="predicted"/>
<dbReference type="Proteomes" id="UP000507954">
    <property type="component" value="Unassembled WGS sequence"/>
</dbReference>
<reference evidence="1" key="1">
    <citation type="submission" date="2019-06" db="EMBL/GenBank/DDBJ databases">
        <authorList>
            <person name="Le Quere A."/>
            <person name="Colella S."/>
        </authorList>
    </citation>
    <scope>NUCLEOTIDE SEQUENCE</scope>
    <source>
        <strain evidence="1">EmedicaeMD41</strain>
    </source>
</reference>